<evidence type="ECO:0000313" key="1">
    <source>
        <dbReference type="EMBL" id="ANZ34893.1"/>
    </source>
</evidence>
<keyword evidence="2" id="KW-1185">Reference proteome</keyword>
<reference evidence="1 2" key="1">
    <citation type="submission" date="2016-07" db="EMBL/GenBank/DDBJ databases">
        <title>Complete genome sequence of the Lentzea guizhouensis DHS C013.</title>
        <authorList>
            <person name="Cao C."/>
        </authorList>
    </citation>
    <scope>NUCLEOTIDE SEQUENCE [LARGE SCALE GENOMIC DNA]</scope>
    <source>
        <strain evidence="1 2">DHS C013</strain>
    </source>
</reference>
<dbReference type="RefSeq" id="WP_065913312.1">
    <property type="nucleotide sequence ID" value="NZ_CP016793.1"/>
</dbReference>
<dbReference type="KEGG" id="led:BBK82_01155"/>
<organism evidence="1 2">
    <name type="scientific">Lentzea guizhouensis</name>
    <dbReference type="NCBI Taxonomy" id="1586287"/>
    <lineage>
        <taxon>Bacteria</taxon>
        <taxon>Bacillati</taxon>
        <taxon>Actinomycetota</taxon>
        <taxon>Actinomycetes</taxon>
        <taxon>Pseudonocardiales</taxon>
        <taxon>Pseudonocardiaceae</taxon>
        <taxon>Lentzea</taxon>
    </lineage>
</organism>
<dbReference type="PANTHER" id="PTHR38733">
    <property type="entry name" value="PROTEIN MCRC"/>
    <property type="match status" value="1"/>
</dbReference>
<dbReference type="EMBL" id="CP016793">
    <property type="protein sequence ID" value="ANZ34893.1"/>
    <property type="molecule type" value="Genomic_DNA"/>
</dbReference>
<sequence length="385" mass="43586">MNRIREQQTTLLDFPLTEADLWKFDDPTLSKYFTPRPTAKGMTLKVNKVVGLLKLDNADLVIEPKIPVSGDMLLHWLHYATNKDHPISSQKRRWDTDGAYFPDMAVEALLDECRTLLRDQLRKDYQPSNTVEPAIRGRLDLTRQATHRYGMLDRLHVRTFDRTAQIWENEVCGAALQHAAKTAANPQLRQQARQLAVKFPSCTTEAARTALARSWHNRLNLRYRAAHAWAEVVLRAGGVSDLFLPRTLVGDSHLMVIEKVWERVVHRMAGSATKIDGVKIHRSHHTATFTPDALVGQLPVDAKWKDYDQRSVTREDIHQLLTYAHAYQPDSPRAVIVHPSTKPTAKHTIDVKHLGRRVAAVDVISVDVAVPPAENSALLQTLLPH</sequence>
<gene>
    <name evidence="1" type="ORF">BBK82_01155</name>
</gene>
<protein>
    <recommendedName>
        <fullName evidence="3">Restriction endonuclease</fullName>
    </recommendedName>
</protein>
<evidence type="ECO:0008006" key="3">
    <source>
        <dbReference type="Google" id="ProtNLM"/>
    </source>
</evidence>
<dbReference type="STRING" id="1586287.BBK82_01155"/>
<proteinExistence type="predicted"/>
<dbReference type="InterPro" id="IPR019292">
    <property type="entry name" value="McrC"/>
</dbReference>
<dbReference type="REBASE" id="155083">
    <property type="entry name" value="Lsp13McrBCP"/>
</dbReference>
<dbReference type="Pfam" id="PF10117">
    <property type="entry name" value="McrBC"/>
    <property type="match status" value="1"/>
</dbReference>
<accession>A0A1B2HB08</accession>
<name>A0A1B2HB08_9PSEU</name>
<dbReference type="Proteomes" id="UP000093053">
    <property type="component" value="Chromosome"/>
</dbReference>
<dbReference type="PANTHER" id="PTHR38733:SF1">
    <property type="entry name" value="TYPE IV METHYL-DIRECTED RESTRICTION ENZYME ECOKMCRBC"/>
    <property type="match status" value="1"/>
</dbReference>
<evidence type="ECO:0000313" key="2">
    <source>
        <dbReference type="Proteomes" id="UP000093053"/>
    </source>
</evidence>
<dbReference type="AlphaFoldDB" id="A0A1B2HB08"/>